<dbReference type="GeneID" id="10030113"/>
<name>E4UR54_ARTGP</name>
<evidence type="ECO:0000313" key="1">
    <source>
        <dbReference type="EMBL" id="EFQ99329.1"/>
    </source>
</evidence>
<evidence type="ECO:0000313" key="2">
    <source>
        <dbReference type="Proteomes" id="UP000002669"/>
    </source>
</evidence>
<keyword evidence="2" id="KW-1185">Reference proteome</keyword>
<accession>E4UR54</accession>
<dbReference type="EMBL" id="DS989823">
    <property type="protein sequence ID" value="EFQ99329.1"/>
    <property type="molecule type" value="Genomic_DNA"/>
</dbReference>
<dbReference type="RefSeq" id="XP_003174812.1">
    <property type="nucleotide sequence ID" value="XM_003174764.1"/>
</dbReference>
<dbReference type="Proteomes" id="UP000002669">
    <property type="component" value="Unassembled WGS sequence"/>
</dbReference>
<dbReference type="InParanoid" id="E4UR54"/>
<dbReference type="eggNOG" id="ENOG502RNXX">
    <property type="taxonomic scope" value="Eukaryota"/>
</dbReference>
<dbReference type="HOGENOM" id="CLU_078820_0_0_1"/>
<dbReference type="VEuPathDB" id="FungiDB:MGYG_02342"/>
<organism evidence="2">
    <name type="scientific">Arthroderma gypseum (strain ATCC MYA-4604 / CBS 118893)</name>
    <name type="common">Microsporum gypseum</name>
    <dbReference type="NCBI Taxonomy" id="535722"/>
    <lineage>
        <taxon>Eukaryota</taxon>
        <taxon>Fungi</taxon>
        <taxon>Dikarya</taxon>
        <taxon>Ascomycota</taxon>
        <taxon>Pezizomycotina</taxon>
        <taxon>Eurotiomycetes</taxon>
        <taxon>Eurotiomycetidae</taxon>
        <taxon>Onygenales</taxon>
        <taxon>Arthrodermataceae</taxon>
        <taxon>Nannizzia</taxon>
    </lineage>
</organism>
<dbReference type="STRING" id="535722.E4UR54"/>
<sequence length="307" mass="34639">MGAAEDEWLQALVARITSDLHIVLNETGETTALSSVNDLDEYFNQPFSLDSKLLTHENRKVLDEVGTEAWNRCNKGLSNSQAIHKTETLEIMGKYYGRLFKAGLKTADRMIGLARKVFEKLDRHNSGVSSSQSAKSHELAAECSFQLSILVWKDRLEGLGISQQPIPFAIQSLSWKAKAAEILLRVGMAKKRNGDQAAIEWLQCCYDFSFIPNHVEEAGERLKSLRRAVLHELTYLDLQQTSAVYVEHIQNLYKELEERYGSEPSTRFLGFEVSFALVPHVEDGVTHCGRRLQSLIDSELAESHLSR</sequence>
<dbReference type="OMA" id="QSAKSHE"/>
<dbReference type="AlphaFoldDB" id="E4UR54"/>
<proteinExistence type="predicted"/>
<gene>
    <name evidence="1" type="ORF">MGYG_02342</name>
</gene>
<protein>
    <submittedName>
        <fullName evidence="1">Uncharacterized protein</fullName>
    </submittedName>
</protein>
<dbReference type="OrthoDB" id="65716at2759"/>
<reference evidence="2" key="1">
    <citation type="journal article" date="2012" name="MBio">
        <title>Comparative genome analysis of Trichophyton rubrum and related dermatophytes reveals candidate genes involved in infection.</title>
        <authorList>
            <person name="Martinez D.A."/>
            <person name="Oliver B.G."/>
            <person name="Graeser Y."/>
            <person name="Goldberg J.M."/>
            <person name="Li W."/>
            <person name="Martinez-Rossi N.M."/>
            <person name="Monod M."/>
            <person name="Shelest E."/>
            <person name="Barton R.C."/>
            <person name="Birch E."/>
            <person name="Brakhage A.A."/>
            <person name="Chen Z."/>
            <person name="Gurr S.J."/>
            <person name="Heiman D."/>
            <person name="Heitman J."/>
            <person name="Kosti I."/>
            <person name="Rossi A."/>
            <person name="Saif S."/>
            <person name="Samalova M."/>
            <person name="Saunders C.W."/>
            <person name="Shea T."/>
            <person name="Summerbell R.C."/>
            <person name="Xu J."/>
            <person name="Young S."/>
            <person name="Zeng Q."/>
            <person name="Birren B.W."/>
            <person name="Cuomo C.A."/>
            <person name="White T.C."/>
        </authorList>
    </citation>
    <scope>NUCLEOTIDE SEQUENCE [LARGE SCALE GENOMIC DNA]</scope>
    <source>
        <strain evidence="2">ATCC MYA-4604 / CBS 118893</strain>
    </source>
</reference>